<evidence type="ECO:0000256" key="8">
    <source>
        <dbReference type="SAM" id="Phobius"/>
    </source>
</evidence>
<feature type="transmembrane region" description="Helical" evidence="8">
    <location>
        <begin position="417"/>
        <end position="436"/>
    </location>
</feature>
<dbReference type="AlphaFoldDB" id="A0A917WSZ5"/>
<evidence type="ECO:0000256" key="7">
    <source>
        <dbReference type="ARBA" id="ARBA00023136"/>
    </source>
</evidence>
<evidence type="ECO:0000313" key="10">
    <source>
        <dbReference type="Proteomes" id="UP000618460"/>
    </source>
</evidence>
<keyword evidence="7 8" id="KW-0472">Membrane</keyword>
<evidence type="ECO:0000256" key="4">
    <source>
        <dbReference type="ARBA" id="ARBA00022692"/>
    </source>
</evidence>
<proteinExistence type="predicted"/>
<dbReference type="Proteomes" id="UP000618460">
    <property type="component" value="Unassembled WGS sequence"/>
</dbReference>
<evidence type="ECO:0000313" key="9">
    <source>
        <dbReference type="EMBL" id="GGM29253.1"/>
    </source>
</evidence>
<protein>
    <submittedName>
        <fullName evidence="9">Ktr system potassium uptake protein D</fullName>
    </submittedName>
</protein>
<feature type="transmembrane region" description="Helical" evidence="8">
    <location>
        <begin position="303"/>
        <end position="336"/>
    </location>
</feature>
<feature type="transmembrane region" description="Helical" evidence="8">
    <location>
        <begin position="195"/>
        <end position="216"/>
    </location>
</feature>
<dbReference type="PANTHER" id="PTHR32024">
    <property type="entry name" value="TRK SYSTEM POTASSIUM UPTAKE PROTEIN TRKG-RELATED"/>
    <property type="match status" value="1"/>
</dbReference>
<dbReference type="InterPro" id="IPR003445">
    <property type="entry name" value="Cat_transpt"/>
</dbReference>
<dbReference type="EMBL" id="BMLG01000005">
    <property type="protein sequence ID" value="GGM29253.1"/>
    <property type="molecule type" value="Genomic_DNA"/>
</dbReference>
<keyword evidence="10" id="KW-1185">Reference proteome</keyword>
<feature type="transmembrane region" description="Helical" evidence="8">
    <location>
        <begin position="20"/>
        <end position="40"/>
    </location>
</feature>
<dbReference type="GO" id="GO:0008324">
    <property type="term" value="F:monoatomic cation transmembrane transporter activity"/>
    <property type="evidence" value="ECO:0007669"/>
    <property type="project" value="InterPro"/>
</dbReference>
<gene>
    <name evidence="9" type="ORF">GCM10011351_14140</name>
</gene>
<evidence type="ECO:0000256" key="6">
    <source>
        <dbReference type="ARBA" id="ARBA00023065"/>
    </source>
</evidence>
<dbReference type="PANTHER" id="PTHR32024:SF4">
    <property type="entry name" value="KTR SYSTEM POTASSIUM UPTAKE PROTEIN D"/>
    <property type="match status" value="1"/>
</dbReference>
<keyword evidence="2" id="KW-0813">Transport</keyword>
<name>A0A917WSZ5_9BACI</name>
<keyword evidence="3" id="KW-1003">Cell membrane</keyword>
<reference evidence="9" key="1">
    <citation type="journal article" date="2014" name="Int. J. Syst. Evol. Microbiol.">
        <title>Complete genome sequence of Corynebacterium casei LMG S-19264T (=DSM 44701T), isolated from a smear-ripened cheese.</title>
        <authorList>
            <consortium name="US DOE Joint Genome Institute (JGI-PGF)"/>
            <person name="Walter F."/>
            <person name="Albersmeier A."/>
            <person name="Kalinowski J."/>
            <person name="Ruckert C."/>
        </authorList>
    </citation>
    <scope>NUCLEOTIDE SEQUENCE</scope>
    <source>
        <strain evidence="9">CGMCC 1.6333</strain>
    </source>
</reference>
<dbReference type="Pfam" id="PF02386">
    <property type="entry name" value="TrkH"/>
    <property type="match status" value="1"/>
</dbReference>
<feature type="transmembrane region" description="Helical" evidence="8">
    <location>
        <begin position="237"/>
        <end position="260"/>
    </location>
</feature>
<feature type="transmembrane region" description="Helical" evidence="8">
    <location>
        <begin position="135"/>
        <end position="155"/>
    </location>
</feature>
<sequence length="455" mass="50184">MPLFSKQFKISKQLSTVQMIVLFYVSAVVFSTVLLSMPFFKEAGASLSFLDTVFTAISAISVTGLTVVSTAETFNTAGHIALAFILQFGGIGIMTLGTFVYILFGKKIGLRGRQLIRIDQNRTTLSGLVKLMLKILQIIIIIELIGTIILSTYFLTYFDTWQEALIQGFFGAVSATTNAGFDITGNSLIPFADDYFVQFINMVLLILGAIGFPVLIEIQELLGGKHKDVHERNTFSLFTKLTTITFFSLVVIGAVLILLFEQNNFFADKTWHEQLFYSLFQSVTTRNGGLATMDMNEFSTPTLLMISGLMFIGASPSSVGGGIRTTTFAIMLLSIYNYAKGNQSIKVFGRQINQDDIVRSYIVITTASMLCVASTIILTVTENFPAIAIMFEVFSAFGTTGLSMGITPELSDFGKGVIMFLMFVGRIGIFSFLFIIRGKEKQDVFRYPTEKIIIG</sequence>
<keyword evidence="6" id="KW-0406">Ion transport</keyword>
<accession>A0A917WSZ5</accession>
<comment type="subcellular location">
    <subcellularLocation>
        <location evidence="1">Cell membrane</location>
        <topology evidence="1">Multi-pass membrane protein</topology>
    </subcellularLocation>
</comment>
<feature type="transmembrane region" description="Helical" evidence="8">
    <location>
        <begin position="47"/>
        <end position="68"/>
    </location>
</feature>
<keyword evidence="5 8" id="KW-1133">Transmembrane helix</keyword>
<feature type="transmembrane region" description="Helical" evidence="8">
    <location>
        <begin position="80"/>
        <end position="104"/>
    </location>
</feature>
<dbReference type="RefSeq" id="WP_117153912.1">
    <property type="nucleotide sequence ID" value="NZ_BMLG01000005.1"/>
</dbReference>
<organism evidence="9 10">
    <name type="scientific">Paraliobacillus quinghaiensis</name>
    <dbReference type="NCBI Taxonomy" id="470815"/>
    <lineage>
        <taxon>Bacteria</taxon>
        <taxon>Bacillati</taxon>
        <taxon>Bacillota</taxon>
        <taxon>Bacilli</taxon>
        <taxon>Bacillales</taxon>
        <taxon>Bacillaceae</taxon>
        <taxon>Paraliobacillus</taxon>
    </lineage>
</organism>
<dbReference type="OrthoDB" id="9810952at2"/>
<comment type="caution">
    <text evidence="9">The sequence shown here is derived from an EMBL/GenBank/DDBJ whole genome shotgun (WGS) entry which is preliminary data.</text>
</comment>
<evidence type="ECO:0000256" key="1">
    <source>
        <dbReference type="ARBA" id="ARBA00004651"/>
    </source>
</evidence>
<dbReference type="GO" id="GO:0005886">
    <property type="term" value="C:plasma membrane"/>
    <property type="evidence" value="ECO:0007669"/>
    <property type="project" value="UniProtKB-SubCell"/>
</dbReference>
<evidence type="ECO:0000256" key="2">
    <source>
        <dbReference type="ARBA" id="ARBA00022448"/>
    </source>
</evidence>
<feature type="transmembrane region" description="Helical" evidence="8">
    <location>
        <begin position="384"/>
        <end position="405"/>
    </location>
</feature>
<keyword evidence="4 8" id="KW-0812">Transmembrane</keyword>
<evidence type="ECO:0000256" key="3">
    <source>
        <dbReference type="ARBA" id="ARBA00022475"/>
    </source>
</evidence>
<evidence type="ECO:0000256" key="5">
    <source>
        <dbReference type="ARBA" id="ARBA00022989"/>
    </source>
</evidence>
<feature type="transmembrane region" description="Helical" evidence="8">
    <location>
        <begin position="357"/>
        <end position="378"/>
    </location>
</feature>
<reference evidence="9" key="2">
    <citation type="submission" date="2020-09" db="EMBL/GenBank/DDBJ databases">
        <authorList>
            <person name="Sun Q."/>
            <person name="Zhou Y."/>
        </authorList>
    </citation>
    <scope>NUCLEOTIDE SEQUENCE</scope>
    <source>
        <strain evidence="9">CGMCC 1.6333</strain>
    </source>
</reference>
<dbReference type="GO" id="GO:0030001">
    <property type="term" value="P:metal ion transport"/>
    <property type="evidence" value="ECO:0007669"/>
    <property type="project" value="UniProtKB-ARBA"/>
</dbReference>